<gene>
    <name evidence="2" type="ORF">DHL47_03800</name>
</gene>
<dbReference type="EMBL" id="QFAY01000006">
    <property type="protein sequence ID" value="MBP2620472.1"/>
    <property type="molecule type" value="Genomic_DNA"/>
</dbReference>
<protein>
    <recommendedName>
        <fullName evidence="4">Lipoprotein</fullName>
    </recommendedName>
</protein>
<reference evidence="2 3" key="1">
    <citation type="submission" date="2018-05" db="EMBL/GenBank/DDBJ databases">
        <title>Draft genome sequence of Streptococcus panodentis CCUG 70867T.</title>
        <authorList>
            <person name="Salva-Serra F."/>
            <person name="Mendez V."/>
            <person name="Jaen-Luchoro D."/>
            <person name="Gonzales-Siles L."/>
            <person name="Karlsson R."/>
            <person name="Engstrom-Jakobsson H."/>
            <person name="Busquets A."/>
            <person name="Gomila M."/>
            <person name="Pineiro-Iglesias B."/>
            <person name="Bennasar-Figueras A."/>
            <person name="Seeger M."/>
            <person name="Moore E."/>
        </authorList>
    </citation>
    <scope>NUCLEOTIDE SEQUENCE [LARGE SCALE GENOMIC DNA]</scope>
    <source>
        <strain evidence="2 3">CCUG 70867</strain>
    </source>
</reference>
<evidence type="ECO:0000256" key="1">
    <source>
        <dbReference type="SAM" id="SignalP"/>
    </source>
</evidence>
<feature type="signal peptide" evidence="1">
    <location>
        <begin position="1"/>
        <end position="26"/>
    </location>
</feature>
<proteinExistence type="predicted"/>
<organism evidence="2 3">
    <name type="scientific">Streptococcus panodentis</name>
    <dbReference type="NCBI Taxonomy" id="1581472"/>
    <lineage>
        <taxon>Bacteria</taxon>
        <taxon>Bacillati</taxon>
        <taxon>Bacillota</taxon>
        <taxon>Bacilli</taxon>
        <taxon>Lactobacillales</taxon>
        <taxon>Streptococcaceae</taxon>
        <taxon>Streptococcus</taxon>
    </lineage>
</organism>
<name>A0ABS5AV76_9STRE</name>
<evidence type="ECO:0008006" key="4">
    <source>
        <dbReference type="Google" id="ProtNLM"/>
    </source>
</evidence>
<feature type="chain" id="PRO_5046464743" description="Lipoprotein" evidence="1">
    <location>
        <begin position="27"/>
        <end position="252"/>
    </location>
</feature>
<dbReference type="RefSeq" id="WP_128836809.1">
    <property type="nucleotide sequence ID" value="NZ_QFAY01000006.1"/>
</dbReference>
<evidence type="ECO:0000313" key="2">
    <source>
        <dbReference type="EMBL" id="MBP2620472.1"/>
    </source>
</evidence>
<evidence type="ECO:0000313" key="3">
    <source>
        <dbReference type="Proteomes" id="UP001519349"/>
    </source>
</evidence>
<accession>A0ABS5AV76</accession>
<dbReference type="Proteomes" id="UP001519349">
    <property type="component" value="Unassembled WGS sequence"/>
</dbReference>
<keyword evidence="3" id="KW-1185">Reference proteome</keyword>
<keyword evidence="1" id="KW-0732">Signal</keyword>
<comment type="caution">
    <text evidence="2">The sequence shown here is derived from an EMBL/GenBank/DDBJ whole genome shotgun (WGS) entry which is preliminary data.</text>
</comment>
<dbReference type="PROSITE" id="PS51257">
    <property type="entry name" value="PROKAR_LIPOPROTEIN"/>
    <property type="match status" value="1"/>
</dbReference>
<sequence>MKKQYISFIIAIAVALSLVFLSACNAAKNPSNGGGDSSSGTQKAEEGIYEHLKNAKDKIWYLTDEVSKDSYPLAVYVFNKGKVKGYTTFNRDEGKSFGDLAKMTDEEIIEYYEEQEGTFLKHIYDVTASNAEQFPNDSQYKELAEALQPYGDGKGQLPTADFQVKLVTNDTGEGVATEDIEIDFLDISKPDRNFGNFWNYTLKLKHVTSTSKVYNSTYNGFETEDDVQPLFITRSKSQFQLDTLKTKGIEVE</sequence>